<evidence type="ECO:0000313" key="9">
    <source>
        <dbReference type="EMBL" id="PVD21438.1"/>
    </source>
</evidence>
<evidence type="ECO:0000259" key="8">
    <source>
        <dbReference type="PROSITE" id="PS50053"/>
    </source>
</evidence>
<name>A0A2T7NJV3_POMCA</name>
<dbReference type="AlphaFoldDB" id="A0A2T7NJV3"/>
<keyword evidence="3 7" id="KW-1133">Transmembrane helix</keyword>
<dbReference type="Proteomes" id="UP000245119">
    <property type="component" value="Linkage Group LG12"/>
</dbReference>
<evidence type="ECO:0000313" key="10">
    <source>
        <dbReference type="Proteomes" id="UP000245119"/>
    </source>
</evidence>
<evidence type="ECO:0000256" key="5">
    <source>
        <dbReference type="ARBA" id="ARBA00023230"/>
    </source>
</evidence>
<dbReference type="OrthoDB" id="21589at2759"/>
<feature type="region of interest" description="Disordered" evidence="6">
    <location>
        <begin position="215"/>
        <end position="250"/>
    </location>
</feature>
<feature type="domain" description="Ubiquitin-like" evidence="8">
    <location>
        <begin position="9"/>
        <end position="70"/>
    </location>
</feature>
<dbReference type="SMART" id="SM00213">
    <property type="entry name" value="UBQ"/>
    <property type="match status" value="1"/>
</dbReference>
<keyword evidence="10" id="KW-1185">Reference proteome</keyword>
<feature type="region of interest" description="Disordered" evidence="6">
    <location>
        <begin position="99"/>
        <end position="131"/>
    </location>
</feature>
<proteinExistence type="predicted"/>
<reference evidence="9 10" key="1">
    <citation type="submission" date="2018-04" db="EMBL/GenBank/DDBJ databases">
        <title>The genome of golden apple snail Pomacea canaliculata provides insight into stress tolerance and invasive adaptation.</title>
        <authorList>
            <person name="Liu C."/>
            <person name="Liu B."/>
            <person name="Ren Y."/>
            <person name="Zhang Y."/>
            <person name="Wang H."/>
            <person name="Li S."/>
            <person name="Jiang F."/>
            <person name="Yin L."/>
            <person name="Zhang G."/>
            <person name="Qian W."/>
            <person name="Fan W."/>
        </authorList>
    </citation>
    <scope>NUCLEOTIDE SEQUENCE [LARGE SCALE GENOMIC DNA]</scope>
    <source>
        <strain evidence="9">SZHN2017</strain>
        <tissue evidence="9">Muscle</tissue>
    </source>
</reference>
<feature type="compositionally biased region" description="Polar residues" evidence="6">
    <location>
        <begin position="357"/>
        <end position="379"/>
    </location>
</feature>
<dbReference type="InterPro" id="IPR000626">
    <property type="entry name" value="Ubiquitin-like_dom"/>
</dbReference>
<keyword evidence="4 7" id="KW-0472">Membrane</keyword>
<evidence type="ECO:0000256" key="6">
    <source>
        <dbReference type="SAM" id="MobiDB-lite"/>
    </source>
</evidence>
<evidence type="ECO:0000256" key="2">
    <source>
        <dbReference type="ARBA" id="ARBA00022692"/>
    </source>
</evidence>
<dbReference type="OMA" id="DQTVDCM"/>
<dbReference type="GO" id="GO:0016020">
    <property type="term" value="C:membrane"/>
    <property type="evidence" value="ECO:0007669"/>
    <property type="project" value="UniProtKB-SubCell"/>
</dbReference>
<dbReference type="GO" id="GO:0030968">
    <property type="term" value="P:endoplasmic reticulum unfolded protein response"/>
    <property type="evidence" value="ECO:0007669"/>
    <property type="project" value="TreeGrafter"/>
</dbReference>
<feature type="compositionally biased region" description="Low complexity" evidence="6">
    <location>
        <begin position="115"/>
        <end position="130"/>
    </location>
</feature>
<feature type="compositionally biased region" description="Low complexity" evidence="6">
    <location>
        <begin position="309"/>
        <end position="327"/>
    </location>
</feature>
<gene>
    <name evidence="9" type="ORF">C0Q70_19611</name>
</gene>
<dbReference type="InterPro" id="IPR029071">
    <property type="entry name" value="Ubiquitin-like_domsf"/>
</dbReference>
<keyword evidence="5" id="KW-0834">Unfolded protein response</keyword>
<comment type="caution">
    <text evidence="9">The sequence shown here is derived from an EMBL/GenBank/DDBJ whole genome shotgun (WGS) entry which is preliminary data.</text>
</comment>
<comment type="subcellular location">
    <subcellularLocation>
        <location evidence="1">Membrane</location>
    </subcellularLocation>
</comment>
<dbReference type="EMBL" id="PZQS01000012">
    <property type="protein sequence ID" value="PVD21438.1"/>
    <property type="molecule type" value="Genomic_DNA"/>
</dbReference>
<dbReference type="SUPFAM" id="SSF54236">
    <property type="entry name" value="Ubiquitin-like"/>
    <property type="match status" value="1"/>
</dbReference>
<evidence type="ECO:0000256" key="7">
    <source>
        <dbReference type="SAM" id="Phobius"/>
    </source>
</evidence>
<sequence length="408" mass="45467">MDLTAEVPVTLVVKAANQRIADQTVECVLGWTIRKLKQHLENVYPSKPKHHQQKLIYSGQLLADHLTLKEVLRQYDSENSRHTVHLVCSPSVDALLQPSPAQSSVTDLKQEPTGSAAVSASSSSSSSNSAYDMDGLRYRSFQSQSTSSPDLPNAGANPAVAMPGMLGVEGMPMMGLPGFTYTPEQLAWMQEVYSQYMANYMQYYGYQPYVPPQTHPTAAPVPEQPANRNDVNNGQPNQNMRMNAQGGLEEDEEELEHRDWLDYLYVFFRFLVLLSIVYFYSSATRFVAVSLGFLFIYMLQNGWLNNQQQQQQRVPQAPAEPQQQQPLPRERQQNEVQTEDPVRQADAQGAARPAGEGSTTEAAENEASGTPAEQQRNEIPSSTEVLFRMFTTFFSSLIPARPPAVNGN</sequence>
<evidence type="ECO:0000256" key="4">
    <source>
        <dbReference type="ARBA" id="ARBA00023136"/>
    </source>
</evidence>
<dbReference type="FunFam" id="3.10.20.90:FF:000046">
    <property type="entry name" value="Homocysteine-responsive endoplasmic reticulum-resident ubiquitin-like domain member 2 protein"/>
    <property type="match status" value="1"/>
</dbReference>
<feature type="region of interest" description="Disordered" evidence="6">
    <location>
        <begin position="309"/>
        <end position="379"/>
    </location>
</feature>
<dbReference type="PROSITE" id="PS50053">
    <property type="entry name" value="UBIQUITIN_2"/>
    <property type="match status" value="1"/>
</dbReference>
<dbReference type="CDD" id="cd01790">
    <property type="entry name" value="Ubl_HERP"/>
    <property type="match status" value="1"/>
</dbReference>
<dbReference type="InterPro" id="IPR039751">
    <property type="entry name" value="HERPUD1/2"/>
</dbReference>
<evidence type="ECO:0000256" key="3">
    <source>
        <dbReference type="ARBA" id="ARBA00022989"/>
    </source>
</evidence>
<accession>A0A2T7NJV3</accession>
<dbReference type="STRING" id="400727.A0A2T7NJV3"/>
<dbReference type="Gene3D" id="3.10.20.90">
    <property type="entry name" value="Phosphatidylinositol 3-kinase Catalytic Subunit, Chain A, domain 1"/>
    <property type="match status" value="1"/>
</dbReference>
<dbReference type="Pfam" id="PF00240">
    <property type="entry name" value="ubiquitin"/>
    <property type="match status" value="1"/>
</dbReference>
<feature type="transmembrane region" description="Helical" evidence="7">
    <location>
        <begin position="286"/>
        <end position="304"/>
    </location>
</feature>
<feature type="compositionally biased region" description="Polar residues" evidence="6">
    <location>
        <begin position="226"/>
        <end position="242"/>
    </location>
</feature>
<keyword evidence="2 7" id="KW-0812">Transmembrane</keyword>
<dbReference type="PANTHER" id="PTHR12943">
    <property type="entry name" value="HOMOCYSTEINE-RESPONSIVE ENDOPLASMIC RETICULUM-RESIDENT UNIQUITIN-LIKE DOMAIN HERPUD PROTEIN FAMILY MEMBER"/>
    <property type="match status" value="1"/>
</dbReference>
<protein>
    <recommendedName>
        <fullName evidence="8">Ubiquitin-like domain-containing protein</fullName>
    </recommendedName>
</protein>
<organism evidence="9 10">
    <name type="scientific">Pomacea canaliculata</name>
    <name type="common">Golden apple snail</name>
    <dbReference type="NCBI Taxonomy" id="400727"/>
    <lineage>
        <taxon>Eukaryota</taxon>
        <taxon>Metazoa</taxon>
        <taxon>Spiralia</taxon>
        <taxon>Lophotrochozoa</taxon>
        <taxon>Mollusca</taxon>
        <taxon>Gastropoda</taxon>
        <taxon>Caenogastropoda</taxon>
        <taxon>Architaenioglossa</taxon>
        <taxon>Ampullarioidea</taxon>
        <taxon>Ampullariidae</taxon>
        <taxon>Pomacea</taxon>
    </lineage>
</organism>
<dbReference type="PANTHER" id="PTHR12943:SF27">
    <property type="entry name" value="HOMOCYSTEINE-INDUCED ENDOPLASMIC RETICULUM PROTEIN, ISOFORM A"/>
    <property type="match status" value="1"/>
</dbReference>
<evidence type="ECO:0000256" key="1">
    <source>
        <dbReference type="ARBA" id="ARBA00004370"/>
    </source>
</evidence>